<comment type="caution">
    <text evidence="1">The sequence shown here is derived from an EMBL/GenBank/DDBJ whole genome shotgun (WGS) entry which is preliminary data.</text>
</comment>
<gene>
    <name evidence="1" type="ORF">AMELA_G00064460</name>
</gene>
<keyword evidence="2" id="KW-1185">Reference proteome</keyword>
<evidence type="ECO:0000313" key="1">
    <source>
        <dbReference type="EMBL" id="KAF4089275.1"/>
    </source>
</evidence>
<sequence length="177" mass="19933">MRKCCTFCALESNLTNKKELSEKATAAHSVPWNKPTLGNNKPDLVRLQTLDECLKLLTDMAKELEDISKGRNKSTLERNKKVSGEDSVPVDVESSKSLIMSWAKELDRLNMSRGVTKEASMKADVTQMKSDDVCDISKDTERIMKWAQELQTVTENLGLTDGDIKQILTKHTRSEEN</sequence>
<dbReference type="Proteomes" id="UP000593565">
    <property type="component" value="Unassembled WGS sequence"/>
</dbReference>
<reference evidence="1 2" key="1">
    <citation type="submission" date="2020-02" db="EMBL/GenBank/DDBJ databases">
        <title>A chromosome-scale genome assembly of the black bullhead catfish (Ameiurus melas).</title>
        <authorList>
            <person name="Wen M."/>
            <person name="Zham M."/>
            <person name="Cabau C."/>
            <person name="Klopp C."/>
            <person name="Donnadieu C."/>
            <person name="Roques C."/>
            <person name="Bouchez O."/>
            <person name="Lampietro C."/>
            <person name="Jouanno E."/>
            <person name="Herpin A."/>
            <person name="Louis A."/>
            <person name="Berthelot C."/>
            <person name="Parey E."/>
            <person name="Roest-Crollius H."/>
            <person name="Braasch I."/>
            <person name="Postlethwait J."/>
            <person name="Robinson-Rechavi M."/>
            <person name="Echchiki A."/>
            <person name="Begum T."/>
            <person name="Montfort J."/>
            <person name="Schartl M."/>
            <person name="Bobe J."/>
            <person name="Guiguen Y."/>
        </authorList>
    </citation>
    <scope>NUCLEOTIDE SEQUENCE [LARGE SCALE GENOMIC DNA]</scope>
    <source>
        <strain evidence="1">M_S1</strain>
        <tissue evidence="1">Blood</tissue>
    </source>
</reference>
<evidence type="ECO:0000313" key="2">
    <source>
        <dbReference type="Proteomes" id="UP000593565"/>
    </source>
</evidence>
<proteinExistence type="predicted"/>
<organism evidence="1 2">
    <name type="scientific">Ameiurus melas</name>
    <name type="common">Black bullhead</name>
    <name type="synonym">Silurus melas</name>
    <dbReference type="NCBI Taxonomy" id="219545"/>
    <lineage>
        <taxon>Eukaryota</taxon>
        <taxon>Metazoa</taxon>
        <taxon>Chordata</taxon>
        <taxon>Craniata</taxon>
        <taxon>Vertebrata</taxon>
        <taxon>Euteleostomi</taxon>
        <taxon>Actinopterygii</taxon>
        <taxon>Neopterygii</taxon>
        <taxon>Teleostei</taxon>
        <taxon>Ostariophysi</taxon>
        <taxon>Siluriformes</taxon>
        <taxon>Ictaluridae</taxon>
        <taxon>Ameiurus</taxon>
    </lineage>
</organism>
<accession>A0A7J6B2S3</accession>
<name>A0A7J6B2S3_AMEME</name>
<dbReference type="AlphaFoldDB" id="A0A7J6B2S3"/>
<dbReference type="EMBL" id="JAAGNN010000005">
    <property type="protein sequence ID" value="KAF4089275.1"/>
    <property type="molecule type" value="Genomic_DNA"/>
</dbReference>
<protein>
    <submittedName>
        <fullName evidence="1">Uncharacterized protein</fullName>
    </submittedName>
</protein>